<dbReference type="InterPro" id="IPR016181">
    <property type="entry name" value="Acyl_CoA_acyltransferase"/>
</dbReference>
<dbReference type="OrthoDB" id="447510at2759"/>
<comment type="function">
    <text evidence="3">Specifically acetylates 'Lys-40' in alpha-tubulin on the lumenal side of microtubules. Promotes microtubule destabilization and accelerates microtubule dynamics; this activity may be independent of acetylation activity. Acetylates alpha-tubulin with a slow enzymatic rate, due to a catalytic site that is not optimized for acetyl transfer. Enters the microtubule through each end and diffuses quickly throughout the lumen of microtubules. Acetylates only long/old microtubules because of its slow acetylation rate since it does not have time to act on dynamically unstable microtubules before the enzyme is released.</text>
</comment>
<evidence type="ECO:0000256" key="1">
    <source>
        <dbReference type="ARBA" id="ARBA00022679"/>
    </source>
</evidence>
<protein>
    <recommendedName>
        <fullName evidence="3">Alpha-tubulin N-acetyltransferase</fullName>
        <shortName evidence="3">Alpha-TAT</shortName>
        <shortName evidence="3">TAT</shortName>
        <ecNumber evidence="3">2.3.1.108</ecNumber>
    </recommendedName>
    <alternativeName>
        <fullName evidence="3">Acetyltransferase mec-17 homolog</fullName>
    </alternativeName>
</protein>
<dbReference type="PANTHER" id="PTHR12327">
    <property type="entry name" value="ALPHA-TUBULIN N-ACETYLTRANSFERASE 1"/>
    <property type="match status" value="1"/>
</dbReference>
<dbReference type="HAMAP" id="MF_03130">
    <property type="entry name" value="mec17"/>
    <property type="match status" value="1"/>
</dbReference>
<comment type="catalytic activity">
    <reaction evidence="3">
        <text>L-lysyl-[alpha-tubulin] + acetyl-CoA = N(6)-acetyl-L-lysyl-[alpha-tubulin] + CoA + H(+)</text>
        <dbReference type="Rhea" id="RHEA:15277"/>
        <dbReference type="Rhea" id="RHEA-COMP:11278"/>
        <dbReference type="Rhea" id="RHEA-COMP:11279"/>
        <dbReference type="ChEBI" id="CHEBI:15378"/>
        <dbReference type="ChEBI" id="CHEBI:29969"/>
        <dbReference type="ChEBI" id="CHEBI:57287"/>
        <dbReference type="ChEBI" id="CHEBI:57288"/>
        <dbReference type="ChEBI" id="CHEBI:61930"/>
        <dbReference type="EC" id="2.3.1.108"/>
    </reaction>
</comment>
<organism evidence="5">
    <name type="scientific">Ceratitis capitata</name>
    <name type="common">Mediterranean fruit fly</name>
    <name type="synonym">Tephritis capitata</name>
    <dbReference type="NCBI Taxonomy" id="7213"/>
    <lineage>
        <taxon>Eukaryota</taxon>
        <taxon>Metazoa</taxon>
        <taxon>Ecdysozoa</taxon>
        <taxon>Arthropoda</taxon>
        <taxon>Hexapoda</taxon>
        <taxon>Insecta</taxon>
        <taxon>Pterygota</taxon>
        <taxon>Neoptera</taxon>
        <taxon>Endopterygota</taxon>
        <taxon>Diptera</taxon>
        <taxon>Brachycera</taxon>
        <taxon>Muscomorpha</taxon>
        <taxon>Tephritoidea</taxon>
        <taxon>Tephritidae</taxon>
        <taxon>Ceratitis</taxon>
        <taxon>Ceratitis</taxon>
    </lineage>
</organism>
<dbReference type="AlphaFoldDB" id="W8BB49"/>
<dbReference type="InterPro" id="IPR007965">
    <property type="entry name" value="GNAT_ATAT"/>
</dbReference>
<reference evidence="5" key="2">
    <citation type="journal article" date="2014" name="BMC Genomics">
        <title>A genomic perspective to assessing quality of mass-reared SIT flies used in Mediterranean fruit fly (Ceratitis capitata) eradication in California.</title>
        <authorList>
            <person name="Calla B."/>
            <person name="Hall B."/>
            <person name="Hou S."/>
            <person name="Geib S.M."/>
        </authorList>
    </citation>
    <scope>NUCLEOTIDE SEQUENCE</scope>
</reference>
<feature type="binding site" evidence="3">
    <location>
        <begin position="159"/>
        <end position="168"/>
    </location>
    <ligand>
        <name>acetyl-CoA</name>
        <dbReference type="ChEBI" id="CHEBI:57288"/>
    </ligand>
</feature>
<dbReference type="Gene3D" id="3.40.630.30">
    <property type="match status" value="1"/>
</dbReference>
<dbReference type="GO" id="GO:0005874">
    <property type="term" value="C:microtubule"/>
    <property type="evidence" value="ECO:0007669"/>
    <property type="project" value="InterPro"/>
</dbReference>
<dbReference type="GO" id="GO:0048666">
    <property type="term" value="P:neuron development"/>
    <property type="evidence" value="ECO:0007669"/>
    <property type="project" value="UniProtKB-UniRule"/>
</dbReference>
<dbReference type="SUPFAM" id="SSF55729">
    <property type="entry name" value="Acyl-CoA N-acyltransferases (Nat)"/>
    <property type="match status" value="1"/>
</dbReference>
<dbReference type="GO" id="GO:0070507">
    <property type="term" value="P:regulation of microtubule cytoskeleton organization"/>
    <property type="evidence" value="ECO:0007669"/>
    <property type="project" value="UniProtKB-UniRule"/>
</dbReference>
<dbReference type="EMBL" id="GAMC01012317">
    <property type="protein sequence ID" value="JAB94238.1"/>
    <property type="molecule type" value="mRNA"/>
</dbReference>
<proteinExistence type="evidence at transcript level"/>
<name>W8BB49_CERCA</name>
<dbReference type="Pfam" id="PF05301">
    <property type="entry name" value="Acetyltransf_16"/>
    <property type="match status" value="1"/>
</dbReference>
<reference evidence="5" key="1">
    <citation type="submission" date="2013-07" db="EMBL/GenBank/DDBJ databases">
        <authorList>
            <person name="Geib S."/>
        </authorList>
    </citation>
    <scope>NUCLEOTIDE SEQUENCE</scope>
</reference>
<dbReference type="InterPro" id="IPR038746">
    <property type="entry name" value="Atat"/>
</dbReference>
<accession>W8BB49</accession>
<comment type="similarity">
    <text evidence="3">Belongs to the acetyltransferase ATAT1 family.</text>
</comment>
<evidence type="ECO:0000313" key="5">
    <source>
        <dbReference type="EMBL" id="JAB94238.1"/>
    </source>
</evidence>
<keyword evidence="2 3" id="KW-0012">Acyltransferase</keyword>
<gene>
    <name evidence="5" type="primary">ATAT1</name>
</gene>
<dbReference type="PANTHER" id="PTHR12327:SF0">
    <property type="entry name" value="ALPHA-TUBULIN N-ACETYLTRANSFERASE 1"/>
    <property type="match status" value="1"/>
</dbReference>
<dbReference type="GO" id="GO:0019799">
    <property type="term" value="F:tubulin N-acetyltransferase activity"/>
    <property type="evidence" value="ECO:0007669"/>
    <property type="project" value="UniProtKB-UniRule"/>
</dbReference>
<sequence length="198" mass="22771">MAKFKFDIRCIFTQPVVKISSNLLPHTFRGDRRMAMDVSSKVSEILDRLGELSAVAQKLTKPITSAQKLRVSENQTVYLMADINDYDGDTIIGLLKVGTKNLYLFDSLGQTKKIDKARCILDFYIHESRQRSGLGKKLFDIMLAEEKWTPIKCSVDRPSEKLVRFLKKYYGLENIIPQTNKFVLYEGFFDDAEQEDRG</sequence>
<keyword evidence="1 3" id="KW-0808">Transferase</keyword>
<dbReference type="EC" id="2.3.1.108" evidence="3"/>
<feature type="site" description="Crucial for catalytic activity" evidence="3">
    <location>
        <position position="57"/>
    </location>
</feature>
<evidence type="ECO:0000256" key="2">
    <source>
        <dbReference type="ARBA" id="ARBA00023315"/>
    </source>
</evidence>
<feature type="domain" description="N-acetyltransferase" evidence="4">
    <location>
        <begin position="2"/>
        <end position="189"/>
    </location>
</feature>
<dbReference type="PROSITE" id="PS51730">
    <property type="entry name" value="GNAT_ATAT"/>
    <property type="match status" value="1"/>
</dbReference>
<evidence type="ECO:0000259" key="4">
    <source>
        <dbReference type="PROSITE" id="PS51730"/>
    </source>
</evidence>
<feature type="binding site" evidence="3">
    <location>
        <begin position="123"/>
        <end position="136"/>
    </location>
    <ligand>
        <name>acetyl-CoA</name>
        <dbReference type="ChEBI" id="CHEBI:57288"/>
    </ligand>
</feature>
<evidence type="ECO:0000256" key="3">
    <source>
        <dbReference type="HAMAP-Rule" id="MF_03130"/>
    </source>
</evidence>